<dbReference type="GO" id="GO:0071949">
    <property type="term" value="F:FAD binding"/>
    <property type="evidence" value="ECO:0007669"/>
    <property type="project" value="InterPro"/>
</dbReference>
<name>A0A7X6L503_9NOCA</name>
<dbReference type="SUPFAM" id="SSF51905">
    <property type="entry name" value="FAD/NAD(P)-binding domain"/>
    <property type="match status" value="1"/>
</dbReference>
<dbReference type="Gene3D" id="3.30.9.10">
    <property type="entry name" value="D-Amino Acid Oxidase, subunit A, domain 2"/>
    <property type="match status" value="1"/>
</dbReference>
<protein>
    <recommendedName>
        <fullName evidence="1">FAD-binding domain-containing protein</fullName>
    </recommendedName>
</protein>
<comment type="caution">
    <text evidence="2">The sequence shown here is derived from an EMBL/GenBank/DDBJ whole genome shotgun (WGS) entry which is preliminary data.</text>
</comment>
<accession>A0A7X6L503</accession>
<dbReference type="Pfam" id="PF01494">
    <property type="entry name" value="FAD_binding_3"/>
    <property type="match status" value="1"/>
</dbReference>
<feature type="domain" description="FAD-binding" evidence="1">
    <location>
        <begin position="7"/>
        <end position="319"/>
    </location>
</feature>
<dbReference type="EMBL" id="JAAXOS010000007">
    <property type="protein sequence ID" value="NKY27812.1"/>
    <property type="molecule type" value="Genomic_DNA"/>
</dbReference>
<dbReference type="PRINTS" id="PR00420">
    <property type="entry name" value="RNGMNOXGNASE"/>
</dbReference>
<evidence type="ECO:0000259" key="1">
    <source>
        <dbReference type="Pfam" id="PF01494"/>
    </source>
</evidence>
<keyword evidence="3" id="KW-1185">Reference proteome</keyword>
<organism evidence="2 3">
    <name type="scientific">Nocardia gamkensis</name>
    <dbReference type="NCBI Taxonomy" id="352869"/>
    <lineage>
        <taxon>Bacteria</taxon>
        <taxon>Bacillati</taxon>
        <taxon>Actinomycetota</taxon>
        <taxon>Actinomycetes</taxon>
        <taxon>Mycobacteriales</taxon>
        <taxon>Nocardiaceae</taxon>
        <taxon>Nocardia</taxon>
    </lineage>
</organism>
<dbReference type="PANTHER" id="PTHR46865">
    <property type="entry name" value="OXIDOREDUCTASE-RELATED"/>
    <property type="match status" value="1"/>
</dbReference>
<dbReference type="AlphaFoldDB" id="A0A7X6L503"/>
<dbReference type="InterPro" id="IPR051704">
    <property type="entry name" value="FAD_aromatic-hydroxylase"/>
</dbReference>
<dbReference type="InterPro" id="IPR002938">
    <property type="entry name" value="FAD-bd"/>
</dbReference>
<dbReference type="InterPro" id="IPR036188">
    <property type="entry name" value="FAD/NAD-bd_sf"/>
</dbReference>
<dbReference type="PANTHER" id="PTHR46865:SF2">
    <property type="entry name" value="MONOOXYGENASE"/>
    <property type="match status" value="1"/>
</dbReference>
<reference evidence="2 3" key="1">
    <citation type="submission" date="2020-04" db="EMBL/GenBank/DDBJ databases">
        <title>MicrobeNet Type strains.</title>
        <authorList>
            <person name="Nicholson A.C."/>
        </authorList>
    </citation>
    <scope>NUCLEOTIDE SEQUENCE [LARGE SCALE GENOMIC DNA]</scope>
    <source>
        <strain evidence="2 3">DSM 44956</strain>
    </source>
</reference>
<proteinExistence type="predicted"/>
<dbReference type="Gene3D" id="3.50.50.60">
    <property type="entry name" value="FAD/NAD(P)-binding domain"/>
    <property type="match status" value="1"/>
</dbReference>
<evidence type="ECO:0000313" key="2">
    <source>
        <dbReference type="EMBL" id="NKY27812.1"/>
    </source>
</evidence>
<gene>
    <name evidence="2" type="ORF">HGB38_16485</name>
</gene>
<dbReference type="Proteomes" id="UP000540698">
    <property type="component" value="Unassembled WGS sequence"/>
</dbReference>
<dbReference type="RefSeq" id="WP_062969473.1">
    <property type="nucleotide sequence ID" value="NZ_JAAXOS010000007.1"/>
</dbReference>
<evidence type="ECO:0000313" key="3">
    <source>
        <dbReference type="Proteomes" id="UP000540698"/>
    </source>
</evidence>
<sequence>MAHDPRILISGASIAGPTLAYWLVRNGFRPTVVERSPALRPGGNGVDIRGSSVRIAERMGVLPTLRERATDIRELTFVDAADRRVAGMSTRIFNADGDIEIMRGDLAQVLYEATADDVEFTFGDSIAAITQRPDAVEVTFDSGKQAEFDLVIGADGLHSRTRNLAVTPEADALHHLGVYFATARVDAGLGRPHAVTLYNTPGKVAGVYRSGAHDGATAFFAFREARVLDVDHRDENAQKALLSAYFDDRAWQVPALLEQATADDGFYFDAVSQVRLPAWSSGRVALVGDAGYCATLLSGAGAALAIEGAHLLATELAAAGGDHRIAFHRYEQTLRPTVLRAQRSVRASSSMLIPATGGHIWLRNQLTRLMVLQTLASRVYRPVAVRAA</sequence>